<dbReference type="OrthoDB" id="2748701at2759"/>
<reference evidence="2 3" key="1">
    <citation type="submission" date="2016-10" db="EMBL/GenBank/DDBJ databases">
        <title>Genome sequence of the basidiomycete white-rot fungus Trametes pubescens.</title>
        <authorList>
            <person name="Makela M.R."/>
            <person name="Granchi Z."/>
            <person name="Peng M."/>
            <person name="De Vries R.P."/>
            <person name="Grigoriev I."/>
            <person name="Riley R."/>
            <person name="Hilden K."/>
        </authorList>
    </citation>
    <scope>NUCLEOTIDE SEQUENCE [LARGE SCALE GENOMIC DNA]</scope>
    <source>
        <strain evidence="2 3">FBCC735</strain>
    </source>
</reference>
<dbReference type="STRING" id="154538.A0A1M2VEX5"/>
<dbReference type="OMA" id="LIVEAPW"/>
<organism evidence="2 3">
    <name type="scientific">Trametes pubescens</name>
    <name type="common">White-rot fungus</name>
    <dbReference type="NCBI Taxonomy" id="154538"/>
    <lineage>
        <taxon>Eukaryota</taxon>
        <taxon>Fungi</taxon>
        <taxon>Dikarya</taxon>
        <taxon>Basidiomycota</taxon>
        <taxon>Agaricomycotina</taxon>
        <taxon>Agaricomycetes</taxon>
        <taxon>Polyporales</taxon>
        <taxon>Polyporaceae</taxon>
        <taxon>Trametes</taxon>
    </lineage>
</organism>
<comment type="caution">
    <text evidence="2">The sequence shown here is derived from an EMBL/GenBank/DDBJ whole genome shotgun (WGS) entry which is preliminary data.</text>
</comment>
<sequence>MKNLPAELLLTIFTSACTDGGQTSCALSLVSKHIREVSRPLRFYSVALSGSPRKLQLLVSRLQEERVALGPCGTAPRVRHLFIVTAGMEERMNELTALDPPSSPEQPLIWTKYNNHAKAAHSHLCQPIRMEDRDHSLSLVDTLVRIVAADLETLTFLQGEEDLPADVTFPRLRELTVIDGARRLIDSADGTGSHPLFPVVRRLHLIVEAPWVQLEHGGDPGRAMMDLSKWTKHAPRVSHLRISELASPYMDPIKTVYVGDPSSGLTDAGRLPFKYLQQVVIQPEAPPSLGWCGTPLMNYLRFVTSLWRSQAQAAVPLYIVPPAKGRGPVSKRWTQQAREEWGAQVEGRPGDWEDPSEEYAHLSQQGNSPPTYLTPWK</sequence>
<feature type="region of interest" description="Disordered" evidence="1">
    <location>
        <begin position="332"/>
        <end position="377"/>
    </location>
</feature>
<proteinExistence type="predicted"/>
<evidence type="ECO:0000313" key="3">
    <source>
        <dbReference type="Proteomes" id="UP000184267"/>
    </source>
</evidence>
<dbReference type="Proteomes" id="UP000184267">
    <property type="component" value="Unassembled WGS sequence"/>
</dbReference>
<accession>A0A1M2VEX5</accession>
<name>A0A1M2VEX5_TRAPU</name>
<gene>
    <name evidence="2" type="ORF">TRAPUB_3033</name>
</gene>
<dbReference type="AlphaFoldDB" id="A0A1M2VEX5"/>
<protein>
    <submittedName>
        <fullName evidence="2">Uncharacterized protein</fullName>
    </submittedName>
</protein>
<evidence type="ECO:0000256" key="1">
    <source>
        <dbReference type="SAM" id="MobiDB-lite"/>
    </source>
</evidence>
<feature type="compositionally biased region" description="Polar residues" evidence="1">
    <location>
        <begin position="362"/>
        <end position="371"/>
    </location>
</feature>
<evidence type="ECO:0000313" key="2">
    <source>
        <dbReference type="EMBL" id="OJT06098.1"/>
    </source>
</evidence>
<keyword evidence="3" id="KW-1185">Reference proteome</keyword>
<dbReference type="EMBL" id="MNAD01001353">
    <property type="protein sequence ID" value="OJT06098.1"/>
    <property type="molecule type" value="Genomic_DNA"/>
</dbReference>